<dbReference type="KEGG" id="fas:105274243"/>
<protein>
    <submittedName>
        <fullName evidence="3">Uncharacterized protein</fullName>
    </submittedName>
</protein>
<dbReference type="OrthoDB" id="6411732at2759"/>
<reference evidence="3" key="1">
    <citation type="submission" date="2025-08" db="UniProtKB">
        <authorList>
            <consortium name="RefSeq"/>
        </authorList>
    </citation>
    <scope>IDENTIFICATION</scope>
    <source>
        <strain evidence="3">USDA-PBARC FA_bdor</strain>
        <tissue evidence="3">Whole organism</tissue>
    </source>
</reference>
<dbReference type="Proteomes" id="UP000694866">
    <property type="component" value="Unplaced"/>
</dbReference>
<evidence type="ECO:0000313" key="3">
    <source>
        <dbReference type="RefSeq" id="XP_011315481.1"/>
    </source>
</evidence>
<dbReference type="RefSeq" id="XP_011315481.1">
    <property type="nucleotide sequence ID" value="XM_011317179.1"/>
</dbReference>
<organism evidence="2 3">
    <name type="scientific">Fopius arisanus</name>
    <dbReference type="NCBI Taxonomy" id="64838"/>
    <lineage>
        <taxon>Eukaryota</taxon>
        <taxon>Metazoa</taxon>
        <taxon>Ecdysozoa</taxon>
        <taxon>Arthropoda</taxon>
        <taxon>Hexapoda</taxon>
        <taxon>Insecta</taxon>
        <taxon>Pterygota</taxon>
        <taxon>Neoptera</taxon>
        <taxon>Endopterygota</taxon>
        <taxon>Hymenoptera</taxon>
        <taxon>Apocrita</taxon>
        <taxon>Ichneumonoidea</taxon>
        <taxon>Braconidae</taxon>
        <taxon>Opiinae</taxon>
        <taxon>Fopius</taxon>
    </lineage>
</organism>
<keyword evidence="1" id="KW-1133">Transmembrane helix</keyword>
<name>A0A9R1UC34_9HYME</name>
<keyword evidence="2" id="KW-1185">Reference proteome</keyword>
<keyword evidence="1" id="KW-0812">Transmembrane</keyword>
<accession>A0A9R1UC34</accession>
<sequence length="124" mass="14548">MENIFQNTNVWVAEVGEALHRYSSATVNFVIETIGVTTDLSSVIKPSDELLLDVNDFLRQFPELLVFDYFQWQLLKIFISILVTLVFMIFCAWWVYGARITESFMDPGHKIDDRNNFKYYSPHL</sequence>
<dbReference type="AlphaFoldDB" id="A0A9R1UC34"/>
<dbReference type="GeneID" id="105274243"/>
<gene>
    <name evidence="3" type="primary">LOC105274243</name>
</gene>
<proteinExistence type="predicted"/>
<feature type="transmembrane region" description="Helical" evidence="1">
    <location>
        <begin position="74"/>
        <end position="96"/>
    </location>
</feature>
<evidence type="ECO:0000256" key="1">
    <source>
        <dbReference type="SAM" id="Phobius"/>
    </source>
</evidence>
<keyword evidence="1" id="KW-0472">Membrane</keyword>
<evidence type="ECO:0000313" key="2">
    <source>
        <dbReference type="Proteomes" id="UP000694866"/>
    </source>
</evidence>